<gene>
    <name evidence="1" type="ORF">HU200_002360</name>
</gene>
<dbReference type="EMBL" id="JACEFO010000160">
    <property type="protein sequence ID" value="KAF8779613.1"/>
    <property type="molecule type" value="Genomic_DNA"/>
</dbReference>
<organism evidence="1 2">
    <name type="scientific">Digitaria exilis</name>
    <dbReference type="NCBI Taxonomy" id="1010633"/>
    <lineage>
        <taxon>Eukaryota</taxon>
        <taxon>Viridiplantae</taxon>
        <taxon>Streptophyta</taxon>
        <taxon>Embryophyta</taxon>
        <taxon>Tracheophyta</taxon>
        <taxon>Spermatophyta</taxon>
        <taxon>Magnoliopsida</taxon>
        <taxon>Liliopsida</taxon>
        <taxon>Poales</taxon>
        <taxon>Poaceae</taxon>
        <taxon>PACMAD clade</taxon>
        <taxon>Panicoideae</taxon>
        <taxon>Panicodae</taxon>
        <taxon>Paniceae</taxon>
        <taxon>Anthephorinae</taxon>
        <taxon>Digitaria</taxon>
    </lineage>
</organism>
<proteinExistence type="predicted"/>
<comment type="caution">
    <text evidence="1">The sequence shown here is derived from an EMBL/GenBank/DDBJ whole genome shotgun (WGS) entry which is preliminary data.</text>
</comment>
<accession>A0A835KWS1</accession>
<dbReference type="Proteomes" id="UP000636709">
    <property type="component" value="Unassembled WGS sequence"/>
</dbReference>
<reference evidence="1" key="1">
    <citation type="submission" date="2020-07" db="EMBL/GenBank/DDBJ databases">
        <title>Genome sequence and genetic diversity analysis of an under-domesticated orphan crop, white fonio (Digitaria exilis).</title>
        <authorList>
            <person name="Bennetzen J.L."/>
            <person name="Chen S."/>
            <person name="Ma X."/>
            <person name="Wang X."/>
            <person name="Yssel A.E.J."/>
            <person name="Chaluvadi S.R."/>
            <person name="Johnson M."/>
            <person name="Gangashetty P."/>
            <person name="Hamidou F."/>
            <person name="Sanogo M.D."/>
            <person name="Zwaenepoel A."/>
            <person name="Wallace J."/>
            <person name="Van De Peer Y."/>
            <person name="Van Deynze A."/>
        </authorList>
    </citation>
    <scope>NUCLEOTIDE SEQUENCE</scope>
    <source>
        <tissue evidence="1">Leaves</tissue>
    </source>
</reference>
<name>A0A835KWS1_9POAL</name>
<keyword evidence="2" id="KW-1185">Reference proteome</keyword>
<evidence type="ECO:0000313" key="1">
    <source>
        <dbReference type="EMBL" id="KAF8779613.1"/>
    </source>
</evidence>
<sequence>MGVAPRKNPFFLVHSRGCGHTCADYR</sequence>
<dbReference type="AlphaFoldDB" id="A0A835KWS1"/>
<protein>
    <submittedName>
        <fullName evidence="1">Uncharacterized protein</fullName>
    </submittedName>
</protein>
<evidence type="ECO:0000313" key="2">
    <source>
        <dbReference type="Proteomes" id="UP000636709"/>
    </source>
</evidence>